<proteinExistence type="inferred from homology"/>
<evidence type="ECO:0000256" key="11">
    <source>
        <dbReference type="ARBA" id="ARBA00030350"/>
    </source>
</evidence>
<keyword evidence="8" id="KW-0325">Glycoprotein</keyword>
<dbReference type="InterPro" id="IPR052272">
    <property type="entry name" value="GT106_glycosyltransferase"/>
</dbReference>
<keyword evidence="10" id="KW-0119">Carbohydrate metabolism</keyword>
<accession>A0A9D4USP2</accession>
<dbReference type="PANTHER" id="PTHR31933">
    <property type="entry name" value="O-FUCOSYLTRANSFERASE 2-RELATED"/>
    <property type="match status" value="1"/>
</dbReference>
<reference evidence="12" key="1">
    <citation type="submission" date="2021-01" db="EMBL/GenBank/DDBJ databases">
        <title>Adiantum capillus-veneris genome.</title>
        <authorList>
            <person name="Fang Y."/>
            <person name="Liao Q."/>
        </authorList>
    </citation>
    <scope>NUCLEOTIDE SEQUENCE</scope>
    <source>
        <strain evidence="12">H3</strain>
        <tissue evidence="12">Leaf</tissue>
    </source>
</reference>
<evidence type="ECO:0000256" key="4">
    <source>
        <dbReference type="ARBA" id="ARBA00022679"/>
    </source>
</evidence>
<keyword evidence="4" id="KW-0808">Transferase</keyword>
<evidence type="ECO:0000313" key="12">
    <source>
        <dbReference type="EMBL" id="KAI5073127.1"/>
    </source>
</evidence>
<evidence type="ECO:0000256" key="3">
    <source>
        <dbReference type="ARBA" id="ARBA00022676"/>
    </source>
</evidence>
<evidence type="ECO:0000256" key="7">
    <source>
        <dbReference type="ARBA" id="ARBA00023136"/>
    </source>
</evidence>
<dbReference type="AlphaFoldDB" id="A0A9D4USP2"/>
<dbReference type="Proteomes" id="UP000886520">
    <property type="component" value="Chromosome 11"/>
</dbReference>
<dbReference type="CDD" id="cd11299">
    <property type="entry name" value="O-FucT_plant"/>
    <property type="match status" value="1"/>
</dbReference>
<comment type="similarity">
    <text evidence="2">Belongs to the glycosyltransferase GT106 family.</text>
</comment>
<evidence type="ECO:0000256" key="6">
    <source>
        <dbReference type="ARBA" id="ARBA00022989"/>
    </source>
</evidence>
<evidence type="ECO:0000256" key="5">
    <source>
        <dbReference type="ARBA" id="ARBA00022692"/>
    </source>
</evidence>
<dbReference type="PANTHER" id="PTHR31933:SF5">
    <property type="entry name" value="O-FUCOSYLTRANSFERASE 31"/>
    <property type="match status" value="1"/>
</dbReference>
<keyword evidence="9" id="KW-0294">Fucose metabolism</keyword>
<comment type="subcellular location">
    <subcellularLocation>
        <location evidence="1">Membrane</location>
        <topology evidence="1">Single-pass membrane protein</topology>
    </subcellularLocation>
</comment>
<dbReference type="Pfam" id="PF10250">
    <property type="entry name" value="O-FucT"/>
    <property type="match status" value="1"/>
</dbReference>
<evidence type="ECO:0000256" key="10">
    <source>
        <dbReference type="ARBA" id="ARBA00023277"/>
    </source>
</evidence>
<evidence type="ECO:0000256" key="2">
    <source>
        <dbReference type="ARBA" id="ARBA00007737"/>
    </source>
</evidence>
<sequence length="497" mass="56245">MVGKDAQEGHRQLISHALQEWEAPKAVYVSLLEGVSKARLEEEDPPDIWTPLPDSNIWFPLKDTGPAMTFSAGNTTGFLQVFLEGGLNQQRIAICDAVAVARLLGVMLVLPQFDVNPFWQDSSSFADIFDVDHFLQTLEHDVSIVRELPKEYYWSSREYYATGVRATRVKNTPARSPPSWFLENVLPVIKDYGIAAVVPFSHRLAYDNIPPHIQRLRCKVNFEALRFVPAIVKLGNTIVQRLRASERFGQRERVYTEGTESRDLDSDISRKSGKFVAVHLRFDKDMAAHSGCDFGGGKIEQLALAKYRRDLWQGRGSNSRHSEVELRQHGKCPLTPEEIGLLLAALGFNNRTCLYLASYKVYGGSPRMAALHELFPLVQNKYSLTTDEEIGQFRGKASQLAALDYYVSLQSDVFISASPGNMHNALVGHRTYAGVKKTIRPDLILLSQLFMNSTMDWKDFQEQVRFGHRNRIGNVKPRQFKQSLYTYPAPDCVCKQE</sequence>
<gene>
    <name evidence="12" type="ORF">GOP47_0011140</name>
</gene>
<keyword evidence="5" id="KW-0812">Transmembrane</keyword>
<dbReference type="InterPro" id="IPR019378">
    <property type="entry name" value="GDP-Fuc_O-FucTrfase"/>
</dbReference>
<name>A0A9D4USP2_ADICA</name>
<evidence type="ECO:0000256" key="1">
    <source>
        <dbReference type="ARBA" id="ARBA00004167"/>
    </source>
</evidence>
<evidence type="ECO:0000313" key="13">
    <source>
        <dbReference type="Proteomes" id="UP000886520"/>
    </source>
</evidence>
<dbReference type="InterPro" id="IPR024709">
    <property type="entry name" value="FucosylTrfase_pln"/>
</dbReference>
<dbReference type="GO" id="GO:0016757">
    <property type="term" value="F:glycosyltransferase activity"/>
    <property type="evidence" value="ECO:0007669"/>
    <property type="project" value="UniProtKB-KW"/>
</dbReference>
<dbReference type="GO" id="GO:0016020">
    <property type="term" value="C:membrane"/>
    <property type="evidence" value="ECO:0007669"/>
    <property type="project" value="UniProtKB-SubCell"/>
</dbReference>
<evidence type="ECO:0000256" key="9">
    <source>
        <dbReference type="ARBA" id="ARBA00023253"/>
    </source>
</evidence>
<organism evidence="12 13">
    <name type="scientific">Adiantum capillus-veneris</name>
    <name type="common">Maidenhair fern</name>
    <dbReference type="NCBI Taxonomy" id="13818"/>
    <lineage>
        <taxon>Eukaryota</taxon>
        <taxon>Viridiplantae</taxon>
        <taxon>Streptophyta</taxon>
        <taxon>Embryophyta</taxon>
        <taxon>Tracheophyta</taxon>
        <taxon>Polypodiopsida</taxon>
        <taxon>Polypodiidae</taxon>
        <taxon>Polypodiales</taxon>
        <taxon>Pteridineae</taxon>
        <taxon>Pteridaceae</taxon>
        <taxon>Vittarioideae</taxon>
        <taxon>Adiantum</taxon>
    </lineage>
</organism>
<dbReference type="PIRSF" id="PIRSF009360">
    <property type="entry name" value="UCP009360"/>
    <property type="match status" value="1"/>
</dbReference>
<keyword evidence="3" id="KW-0328">Glycosyltransferase</keyword>
<protein>
    <recommendedName>
        <fullName evidence="11">O-fucosyltransferase family protein</fullName>
    </recommendedName>
</protein>
<dbReference type="GO" id="GO:0006004">
    <property type="term" value="P:fucose metabolic process"/>
    <property type="evidence" value="ECO:0007669"/>
    <property type="project" value="UniProtKB-KW"/>
</dbReference>
<evidence type="ECO:0000256" key="8">
    <source>
        <dbReference type="ARBA" id="ARBA00023180"/>
    </source>
</evidence>
<keyword evidence="6" id="KW-1133">Transmembrane helix</keyword>
<dbReference type="EMBL" id="JABFUD020000011">
    <property type="protein sequence ID" value="KAI5073127.1"/>
    <property type="molecule type" value="Genomic_DNA"/>
</dbReference>
<comment type="caution">
    <text evidence="12">The sequence shown here is derived from an EMBL/GenBank/DDBJ whole genome shotgun (WGS) entry which is preliminary data.</text>
</comment>
<keyword evidence="7" id="KW-0472">Membrane</keyword>
<dbReference type="OrthoDB" id="1882547at2759"/>
<keyword evidence="13" id="KW-1185">Reference proteome</keyword>